<dbReference type="Proteomes" id="UP000317894">
    <property type="component" value="Unassembled WGS sequence"/>
</dbReference>
<dbReference type="OrthoDB" id="9810918at2"/>
<comment type="caution">
    <text evidence="4">The sequence shown here is derived from an EMBL/GenBank/DDBJ whole genome shotgun (WGS) entry which is preliminary data.</text>
</comment>
<feature type="domain" description="TPM" evidence="3">
    <location>
        <begin position="29"/>
        <end position="152"/>
    </location>
</feature>
<protein>
    <submittedName>
        <fullName evidence="4">Methanol dehydrogenase</fullName>
    </submittedName>
</protein>
<dbReference type="AlphaFoldDB" id="A0A552UA57"/>
<keyword evidence="2" id="KW-0732">Signal</keyword>
<keyword evidence="1" id="KW-0472">Membrane</keyword>
<evidence type="ECO:0000313" key="4">
    <source>
        <dbReference type="EMBL" id="TRW15079.1"/>
    </source>
</evidence>
<sequence length="267" mass="26389">MFALLLLWLLAFAGPAVAAPTFPPLTGRVTDAAGVLPADVVQSLTAKLEALETSTGTQLVVATVPSLQDYPIDDYGYQLGRAWGIGQKGKNNGAILLIAPNDRKVRVEIGFGLEERLTDGLAALVISREILPRFKAGDLPGGVVAGTDALIAQLQLPPGEARANVAAAEAAPRERRSSGGGGFGGIIWLLIIGAFILSAIFRGGGGGGGGRGRRSSGIGEAILWGVASSVLSGGRGGGGGGWGGGGGGGGFSGGGGSFGGGGASGSW</sequence>
<proteinExistence type="predicted"/>
<keyword evidence="1" id="KW-1133">Transmembrane helix</keyword>
<evidence type="ECO:0000259" key="3">
    <source>
        <dbReference type="Pfam" id="PF04536"/>
    </source>
</evidence>
<dbReference type="EMBL" id="VJWA01000002">
    <property type="protein sequence ID" value="TRW15079.1"/>
    <property type="molecule type" value="Genomic_DNA"/>
</dbReference>
<dbReference type="PANTHER" id="PTHR30373">
    <property type="entry name" value="UPF0603 PROTEIN YGCG"/>
    <property type="match status" value="1"/>
</dbReference>
<dbReference type="PANTHER" id="PTHR30373:SF2">
    <property type="entry name" value="UPF0603 PROTEIN YGCG"/>
    <property type="match status" value="1"/>
</dbReference>
<keyword evidence="1" id="KW-0812">Transmembrane</keyword>
<organism evidence="4 5">
    <name type="scientific">Glacieibacterium frigidum</name>
    <dbReference type="NCBI Taxonomy" id="2593303"/>
    <lineage>
        <taxon>Bacteria</taxon>
        <taxon>Pseudomonadati</taxon>
        <taxon>Pseudomonadota</taxon>
        <taxon>Alphaproteobacteria</taxon>
        <taxon>Sphingomonadales</taxon>
        <taxon>Sphingosinicellaceae</taxon>
        <taxon>Glacieibacterium</taxon>
    </lineage>
</organism>
<dbReference type="RefSeq" id="WP_144335248.1">
    <property type="nucleotide sequence ID" value="NZ_VJWA01000002.1"/>
</dbReference>
<name>A0A552UA57_9SPHN</name>
<keyword evidence="5" id="KW-1185">Reference proteome</keyword>
<feature type="chain" id="PRO_5021962407" evidence="2">
    <location>
        <begin position="19"/>
        <end position="267"/>
    </location>
</feature>
<dbReference type="Pfam" id="PF04536">
    <property type="entry name" value="TPM_phosphatase"/>
    <property type="match status" value="1"/>
</dbReference>
<reference evidence="4 5" key="1">
    <citation type="submission" date="2019-07" db="EMBL/GenBank/DDBJ databases">
        <title>Novel species isolated from glacier.</title>
        <authorList>
            <person name="Liu Q."/>
            <person name="Xin Y.-H."/>
        </authorList>
    </citation>
    <scope>NUCLEOTIDE SEQUENCE [LARGE SCALE GENOMIC DNA]</scope>
    <source>
        <strain evidence="4 5">LB1R16</strain>
    </source>
</reference>
<feature type="transmembrane region" description="Helical" evidence="1">
    <location>
        <begin position="182"/>
        <end position="201"/>
    </location>
</feature>
<evidence type="ECO:0000256" key="2">
    <source>
        <dbReference type="SAM" id="SignalP"/>
    </source>
</evidence>
<feature type="signal peptide" evidence="2">
    <location>
        <begin position="1"/>
        <end position="18"/>
    </location>
</feature>
<dbReference type="InterPro" id="IPR007621">
    <property type="entry name" value="TPM_dom"/>
</dbReference>
<evidence type="ECO:0000256" key="1">
    <source>
        <dbReference type="SAM" id="Phobius"/>
    </source>
</evidence>
<dbReference type="Gene3D" id="3.10.310.50">
    <property type="match status" value="1"/>
</dbReference>
<gene>
    <name evidence="4" type="ORF">FMM06_15640</name>
</gene>
<evidence type="ECO:0000313" key="5">
    <source>
        <dbReference type="Proteomes" id="UP000317894"/>
    </source>
</evidence>
<accession>A0A552UA57</accession>